<reference evidence="2 3" key="1">
    <citation type="submission" date="2019-09" db="EMBL/GenBank/DDBJ databases">
        <title>In-depth cultivation of the pig gut microbiome towards novel bacterial diversity and tailored functional studies.</title>
        <authorList>
            <person name="Wylensek D."/>
            <person name="Hitch T.C.A."/>
            <person name="Clavel T."/>
        </authorList>
    </citation>
    <scope>NUCLEOTIDE SEQUENCE [LARGE SCALE GENOMIC DNA]</scope>
    <source>
        <strain evidence="2 3">WCA-389-WT-3C</strain>
    </source>
</reference>
<dbReference type="Gene3D" id="3.40.50.300">
    <property type="entry name" value="P-loop containing nucleotide triphosphate hydrolases"/>
    <property type="match status" value="1"/>
</dbReference>
<dbReference type="Pfam" id="PF13175">
    <property type="entry name" value="AAA_15"/>
    <property type="match status" value="1"/>
</dbReference>
<dbReference type="RefSeq" id="WP_143888812.1">
    <property type="nucleotide sequence ID" value="NZ_JADYTT010000036.1"/>
</dbReference>
<protein>
    <submittedName>
        <fullName evidence="2">AAA family ATPase</fullName>
    </submittedName>
</protein>
<dbReference type="InterPro" id="IPR027417">
    <property type="entry name" value="P-loop_NTPase"/>
</dbReference>
<name>A0A7K0JFL1_PHOVU</name>
<dbReference type="SUPFAM" id="SSF52540">
    <property type="entry name" value="P-loop containing nucleoside triphosphate hydrolases"/>
    <property type="match status" value="1"/>
</dbReference>
<dbReference type="EMBL" id="VULU01000018">
    <property type="protein sequence ID" value="MSS48795.1"/>
    <property type="molecule type" value="Genomic_DNA"/>
</dbReference>
<dbReference type="GO" id="GO:0016887">
    <property type="term" value="F:ATP hydrolysis activity"/>
    <property type="evidence" value="ECO:0007669"/>
    <property type="project" value="InterPro"/>
</dbReference>
<accession>A0A7K0JFL1</accession>
<dbReference type="InterPro" id="IPR051396">
    <property type="entry name" value="Bact_Antivir_Def_Nuclease"/>
</dbReference>
<proteinExistence type="predicted"/>
<evidence type="ECO:0000259" key="1">
    <source>
        <dbReference type="Pfam" id="PF13175"/>
    </source>
</evidence>
<feature type="domain" description="Endonuclease GajA/Old nuclease/RecF-like AAA" evidence="1">
    <location>
        <begin position="17"/>
        <end position="446"/>
    </location>
</feature>
<dbReference type="PANTHER" id="PTHR43581">
    <property type="entry name" value="ATP/GTP PHOSPHATASE"/>
    <property type="match status" value="1"/>
</dbReference>
<dbReference type="InterPro" id="IPR041685">
    <property type="entry name" value="AAA_GajA/Old/RecF-like"/>
</dbReference>
<evidence type="ECO:0000313" key="2">
    <source>
        <dbReference type="EMBL" id="MSS48795.1"/>
    </source>
</evidence>
<evidence type="ECO:0000313" key="3">
    <source>
        <dbReference type="Proteomes" id="UP000460950"/>
    </source>
</evidence>
<dbReference type="GO" id="GO:0005524">
    <property type="term" value="F:ATP binding"/>
    <property type="evidence" value="ECO:0007669"/>
    <property type="project" value="InterPro"/>
</dbReference>
<organism evidence="2 3">
    <name type="scientific">Phocaeicola vulgatus</name>
    <name type="common">Bacteroides vulgatus</name>
    <dbReference type="NCBI Taxonomy" id="821"/>
    <lineage>
        <taxon>Bacteria</taxon>
        <taxon>Pseudomonadati</taxon>
        <taxon>Bacteroidota</taxon>
        <taxon>Bacteroidia</taxon>
        <taxon>Bacteroidales</taxon>
        <taxon>Bacteroidaceae</taxon>
        <taxon>Phocaeicola</taxon>
    </lineage>
</organism>
<dbReference type="PANTHER" id="PTHR43581:SF2">
    <property type="entry name" value="EXCINUCLEASE ATPASE SUBUNIT"/>
    <property type="match status" value="1"/>
</dbReference>
<dbReference type="AlphaFoldDB" id="A0A7K0JFL1"/>
<sequence length="473" mass="55347">MKPTVENFEILGLFGGKDVKLSFTNKVQIYIGENGLGKTTVLNTLYYLLSLKFEELVNINFSEIKIRINEKNYSFTKTDLQGYVNRNRERNRKSGIYNHIDKLLDDNSILSLKKIVDGKSDTQFDKILKIKSYLEKTGLSINAPSSYIYDVIIDIITQRTENKSIPLFVEDIRKIDSRILYFPTYRRVEKDLQNLISAIKKEREDDDDMWHISMHEDEDSIISMSKLIHFGMTDVQKRIRVILNQITKISREKLDALSTDLLKKEIKGFPDNIKIKAEDISTIKTILSREQVGLDPEDKNFVLDLIESRKIYNRDNKQLLYLLSQLLNIYDSYSIYDRGIKNFVSVCNNYLHEKEFIYNEVDLKLELRQINDSNNKDIDLNVLSSGEKQIVSLFSIIFLEPQRDFIFLIDEPELSLSIFWQRNLIPDIIKSNKCDFLLAVTHSPFIFENEFEENTIGLSEFMSSSKLDNERKR</sequence>
<comment type="caution">
    <text evidence="2">The sequence shown here is derived from an EMBL/GenBank/DDBJ whole genome shotgun (WGS) entry which is preliminary data.</text>
</comment>
<gene>
    <name evidence="2" type="ORF">FYJ30_10880</name>
</gene>
<dbReference type="Proteomes" id="UP000460950">
    <property type="component" value="Unassembled WGS sequence"/>
</dbReference>